<evidence type="ECO:0000256" key="2">
    <source>
        <dbReference type="SAM" id="MobiDB-lite"/>
    </source>
</evidence>
<reference evidence="3 4" key="1">
    <citation type="submission" date="2024-08" db="EMBL/GenBank/DDBJ databases">
        <title>Insights into the chromosomal genome structure of Flemingia macrophylla.</title>
        <authorList>
            <person name="Ding Y."/>
            <person name="Zhao Y."/>
            <person name="Bi W."/>
            <person name="Wu M."/>
            <person name="Zhao G."/>
            <person name="Gong Y."/>
            <person name="Li W."/>
            <person name="Zhang P."/>
        </authorList>
    </citation>
    <scope>NUCLEOTIDE SEQUENCE [LARGE SCALE GENOMIC DNA]</scope>
    <source>
        <strain evidence="3">DYQJB</strain>
        <tissue evidence="3">Leaf</tissue>
    </source>
</reference>
<evidence type="ECO:0000313" key="4">
    <source>
        <dbReference type="Proteomes" id="UP001603857"/>
    </source>
</evidence>
<dbReference type="AlphaFoldDB" id="A0ABD1MPY7"/>
<accession>A0ABD1MPY7</accession>
<feature type="compositionally biased region" description="Basic residues" evidence="2">
    <location>
        <begin position="203"/>
        <end position="212"/>
    </location>
</feature>
<keyword evidence="1" id="KW-0175">Coiled coil</keyword>
<feature type="region of interest" description="Disordered" evidence="2">
    <location>
        <begin position="190"/>
        <end position="230"/>
    </location>
</feature>
<comment type="caution">
    <text evidence="3">The sequence shown here is derived from an EMBL/GenBank/DDBJ whole genome shotgun (WGS) entry which is preliminary data.</text>
</comment>
<dbReference type="EMBL" id="JBGMDY010000004">
    <property type="protein sequence ID" value="KAL2337853.1"/>
    <property type="molecule type" value="Genomic_DNA"/>
</dbReference>
<gene>
    <name evidence="3" type="ORF">Fmac_012299</name>
</gene>
<dbReference type="PANTHER" id="PTHR35117">
    <property type="entry name" value="MYOSIN-M HEAVY PROTEIN"/>
    <property type="match status" value="1"/>
</dbReference>
<organism evidence="3 4">
    <name type="scientific">Flemingia macrophylla</name>
    <dbReference type="NCBI Taxonomy" id="520843"/>
    <lineage>
        <taxon>Eukaryota</taxon>
        <taxon>Viridiplantae</taxon>
        <taxon>Streptophyta</taxon>
        <taxon>Embryophyta</taxon>
        <taxon>Tracheophyta</taxon>
        <taxon>Spermatophyta</taxon>
        <taxon>Magnoliopsida</taxon>
        <taxon>eudicotyledons</taxon>
        <taxon>Gunneridae</taxon>
        <taxon>Pentapetalae</taxon>
        <taxon>rosids</taxon>
        <taxon>fabids</taxon>
        <taxon>Fabales</taxon>
        <taxon>Fabaceae</taxon>
        <taxon>Papilionoideae</taxon>
        <taxon>50 kb inversion clade</taxon>
        <taxon>NPAAA clade</taxon>
        <taxon>indigoferoid/millettioid clade</taxon>
        <taxon>Phaseoleae</taxon>
        <taxon>Flemingia</taxon>
    </lineage>
</organism>
<name>A0ABD1MPY7_9FABA</name>
<dbReference type="Proteomes" id="UP001603857">
    <property type="component" value="Unassembled WGS sequence"/>
</dbReference>
<evidence type="ECO:0000256" key="1">
    <source>
        <dbReference type="SAM" id="Coils"/>
    </source>
</evidence>
<proteinExistence type="predicted"/>
<feature type="coiled-coil region" evidence="1">
    <location>
        <begin position="96"/>
        <end position="123"/>
    </location>
</feature>
<evidence type="ECO:0000313" key="3">
    <source>
        <dbReference type="EMBL" id="KAL2337853.1"/>
    </source>
</evidence>
<keyword evidence="4" id="KW-1185">Reference proteome</keyword>
<feature type="compositionally biased region" description="Polar residues" evidence="2">
    <location>
        <begin position="215"/>
        <end position="230"/>
    </location>
</feature>
<protein>
    <submittedName>
        <fullName evidence="3">Uncharacterized protein</fullName>
    </submittedName>
</protein>
<sequence length="368" mass="40836">MISPSLLANAVDRYLSDNNFLITRSNFHHEASSLLVNNEAERSSLSLLDEYICLSELKESMYQERDECRKQKTLLYQEKLLLYQYKKLLHQERVALMQEKNRIQSLFQDIQNLINNYNSLQRLTPPNVTVMNANSAMVPQPGACPATRSGVSPVTTTTLPPQNVSHMQSLPMRMEAGNLFAPIISEFDRKRQDSEAVDVPSVSKKRRGRPPGRKNNVQGKNTLPSSSNAVNKQVVSTPWSAIQSCAFDGSHVQGSSVANNLLNPPSFPIPTNSLVPNTPRKTNPSLEISHVKTCNGETAEQLTCITRNLYISPINGDLHKTSNTDHVSSSLDASDMHQNVDNSLSNVVAATKFDMEDLADISDLDTDV</sequence>
<dbReference type="PANTHER" id="PTHR35117:SF1">
    <property type="entry name" value="MYOSIN-M HEAVY PROTEIN"/>
    <property type="match status" value="1"/>
</dbReference>